<dbReference type="GO" id="GO:0007088">
    <property type="term" value="P:regulation of mitotic nuclear division"/>
    <property type="evidence" value="ECO:0007669"/>
    <property type="project" value="TreeGrafter"/>
</dbReference>
<feature type="compositionally biased region" description="Basic and acidic residues" evidence="7">
    <location>
        <begin position="992"/>
        <end position="1011"/>
    </location>
</feature>
<sequence>MPLHGKIVVIKRSGGDGTEFPLTASCLFGRKPDCDIRIQLPQVSKDHCRIDLNENKEVMLTNLSSVNPTRINGEVMKQAQRLTHGDVITIIDRSFRFEYPPEPTPKKKRLSLAGKSETLQVLHDQQVADPGALVTGERRKSSELISDSHCLKDGTNTSNVQALAIEDCEETAKEADLTGPQQRKPNDKESRSPFSELYQMIKQNLNMKSPCKPAEVAQSKTLLSRCEPQKTAEVNTAEVNTAAEVTGGDEPTSQEGRSAPLPKKMTEQKRRSSVGCVEQTDGEQTERTSGGEATPKSAKRRSEVSPVEVSPVPSLAVSIVSALPAEGRVEDSFQSVATPSKATPKKNRRSLETPAKWPVPEEKGTPAPQTKPQRGTPKKFSASEVAGQIVSENSVTEETVQSAENSETPKGRRSKASTVVPCEISAGTPDAPIGSLSSDGDEVLELKQAQCESEAEMSEAVQNEKSPKAKEAASPRRVSPRKSPGKKLPASDVLLEVELIAPPSGGKSVNAGTPKSSGKKRKSEKLGSDLPGPQLKRKRVSFGGQLSPELFDRSLPPNSPLRKGATPGRRSLSVLRQSVLRGSFATSLIEELRAEVSSPKSKTPRCSPGKKASPKPATPITVADEGTGTMELSACVTPRVPLRRKSMKSTSKRTPKSTRKSVLEVIRSRRSGASRANLKVVSSWADIVKFGVTKPQTGTTTKKCIRKPTTVKKTVVKKLKTPAKKIKEHFSTGHAASPATIVVGKAHTKVAQTTGCAPKIVHNIALLRKNMKINEDLSGIAEIFCTPVNVQKTNQTSGSVCPETPQAAATSFTESSVMDTPEEMGEMVVSPLSVIGTEKCGVYDSEAIAWLLQEDQDSSLNGDDAPEELMEEPSDYLPSEVCETSEEKISEDYASPEFEKSVPGLGDAGMASKEESIEQMHEENHNATKKSVRGRRPKQIENISGVDAKIGDPANPQSDAEINSAGDAHQNLPEVKPKRAPIRTIGRGKKSKLTDETNEGNKVECIEKVEDGPETVPTPRRGRKPKQVESEGHITVAQTTESIVCDTERSDVAHGFESKEEVPIIKSGRGRKAKAAMTEDLTSLEVLPKRTRHGAVNKVAMQTVASPVPSLKSGRGRKAQNLESTEEMIPVQADVSSADSSTKPPKKVRGTRRQAKISDTVDLDVISPASLDGDCIPDTSLSKDLVKNGREEVSTRRKAVSRKAGVSEPDKLEIETSIKNVKRAPAKKYVNWSSDLVMSRNTEIGVLPSTEEGSQQRPLAISEKSTAGFAENADNGDETKANLEQQSNPRRGRAGKKSTVQPTESAPVTEPCGPEPYTGKAQSTRKGRTQAVKPKSDPVKDDVPIAKRGPKRKLTQKGTDEVTGDESVSLDSLPKRARGRMTKVEETKIEDNQTNETKRGSTKKSGKTLDNEVEETEPIVETPKPARRGRRKLVQQDEVEPVPVQEECPTKSKMESAKQTATRGRAKTEKKAEAKPVRRTRQK</sequence>
<gene>
    <name evidence="9" type="ORF">SKAU_G00143380</name>
</gene>
<keyword evidence="5" id="KW-0539">Nucleus</keyword>
<dbReference type="Pfam" id="PF00498">
    <property type="entry name" value="FHA"/>
    <property type="match status" value="1"/>
</dbReference>
<feature type="compositionally biased region" description="Basic and acidic residues" evidence="7">
    <location>
        <begin position="1334"/>
        <end position="1345"/>
    </location>
</feature>
<dbReference type="InterPro" id="IPR029334">
    <property type="entry name" value="PP1-bd"/>
</dbReference>
<proteinExistence type="predicted"/>
<feature type="region of interest" description="Disordered" evidence="7">
    <location>
        <begin position="1246"/>
        <end position="1483"/>
    </location>
</feature>
<evidence type="ECO:0000313" key="10">
    <source>
        <dbReference type="Proteomes" id="UP001152622"/>
    </source>
</evidence>
<keyword evidence="6" id="KW-0131">Cell cycle</keyword>
<dbReference type="EMBL" id="JAINUF010000004">
    <property type="protein sequence ID" value="KAJ8365507.1"/>
    <property type="molecule type" value="Genomic_DNA"/>
</dbReference>
<evidence type="ECO:0000256" key="3">
    <source>
        <dbReference type="ARBA" id="ARBA00022553"/>
    </source>
</evidence>
<feature type="compositionally biased region" description="Polar residues" evidence="7">
    <location>
        <begin position="1134"/>
        <end position="1143"/>
    </location>
</feature>
<feature type="compositionally biased region" description="Basic residues" evidence="7">
    <location>
        <begin position="927"/>
        <end position="937"/>
    </location>
</feature>
<dbReference type="GO" id="GO:0005694">
    <property type="term" value="C:chromosome"/>
    <property type="evidence" value="ECO:0007669"/>
    <property type="project" value="TreeGrafter"/>
</dbReference>
<evidence type="ECO:0000256" key="1">
    <source>
        <dbReference type="ARBA" id="ARBA00004123"/>
    </source>
</evidence>
<feature type="compositionally biased region" description="Basic residues" evidence="7">
    <location>
        <begin position="1144"/>
        <end position="1155"/>
    </location>
</feature>
<feature type="region of interest" description="Disordered" evidence="7">
    <location>
        <begin position="1107"/>
        <end position="1157"/>
    </location>
</feature>
<feature type="region of interest" description="Disordered" evidence="7">
    <location>
        <begin position="857"/>
        <end position="1033"/>
    </location>
</feature>
<dbReference type="PANTHER" id="PTHR21603">
    <property type="entry name" value="ANTIGEN KI-67-LIKE PROTEIN"/>
    <property type="match status" value="1"/>
</dbReference>
<dbReference type="Gene3D" id="2.60.200.20">
    <property type="match status" value="1"/>
</dbReference>
<evidence type="ECO:0000313" key="9">
    <source>
        <dbReference type="EMBL" id="KAJ8365507.1"/>
    </source>
</evidence>
<accession>A0A9Q1J2D0</accession>
<dbReference type="InterPro" id="IPR008984">
    <property type="entry name" value="SMAD_FHA_dom_sf"/>
</dbReference>
<name>A0A9Q1J2D0_SYNKA</name>
<dbReference type="PROSITE" id="PS50006">
    <property type="entry name" value="FHA_DOMAIN"/>
    <property type="match status" value="1"/>
</dbReference>
<comment type="subcellular location">
    <subcellularLocation>
        <location evidence="1">Nucleus</location>
    </subcellularLocation>
</comment>
<dbReference type="CDD" id="cd22673">
    <property type="entry name" value="FHA_Ki67"/>
    <property type="match status" value="1"/>
</dbReference>
<feature type="region of interest" description="Disordered" evidence="7">
    <location>
        <begin position="172"/>
        <end position="193"/>
    </location>
</feature>
<dbReference type="OrthoDB" id="6288785at2759"/>
<feature type="compositionally biased region" description="Low complexity" evidence="7">
    <location>
        <begin position="304"/>
        <end position="314"/>
    </location>
</feature>
<dbReference type="Pfam" id="PF15276">
    <property type="entry name" value="PP1_bind"/>
    <property type="match status" value="1"/>
</dbReference>
<feature type="compositionally biased region" description="Acidic residues" evidence="7">
    <location>
        <begin position="864"/>
        <end position="874"/>
    </location>
</feature>
<keyword evidence="10" id="KW-1185">Reference proteome</keyword>
<evidence type="ECO:0000256" key="6">
    <source>
        <dbReference type="ARBA" id="ARBA00023306"/>
    </source>
</evidence>
<comment type="caution">
    <text evidence="9">The sequence shown here is derived from an EMBL/GenBank/DDBJ whole genome shotgun (WGS) entry which is preliminary data.</text>
</comment>
<keyword evidence="4" id="KW-0832">Ubl conjugation</keyword>
<dbReference type="SMART" id="SM00240">
    <property type="entry name" value="FHA"/>
    <property type="match status" value="1"/>
</dbReference>
<dbReference type="PANTHER" id="PTHR21603:SF17">
    <property type="entry name" value="PROLIFERATION MARKER PROTEIN KI-67"/>
    <property type="match status" value="1"/>
</dbReference>
<feature type="region of interest" description="Disordered" evidence="7">
    <location>
        <begin position="596"/>
        <end position="623"/>
    </location>
</feature>
<reference evidence="9" key="1">
    <citation type="journal article" date="2023" name="Science">
        <title>Genome structures resolve the early diversification of teleost fishes.</title>
        <authorList>
            <person name="Parey E."/>
            <person name="Louis A."/>
            <person name="Montfort J."/>
            <person name="Bouchez O."/>
            <person name="Roques C."/>
            <person name="Iampietro C."/>
            <person name="Lluch J."/>
            <person name="Castinel A."/>
            <person name="Donnadieu C."/>
            <person name="Desvignes T."/>
            <person name="Floi Bucao C."/>
            <person name="Jouanno E."/>
            <person name="Wen M."/>
            <person name="Mejri S."/>
            <person name="Dirks R."/>
            <person name="Jansen H."/>
            <person name="Henkel C."/>
            <person name="Chen W.J."/>
            <person name="Zahm M."/>
            <person name="Cabau C."/>
            <person name="Klopp C."/>
            <person name="Thompson A.W."/>
            <person name="Robinson-Rechavi M."/>
            <person name="Braasch I."/>
            <person name="Lecointre G."/>
            <person name="Bobe J."/>
            <person name="Postlethwait J.H."/>
            <person name="Berthelot C."/>
            <person name="Roest Crollius H."/>
            <person name="Guiguen Y."/>
        </authorList>
    </citation>
    <scope>NUCLEOTIDE SEQUENCE</scope>
    <source>
        <strain evidence="9">WJC10195</strain>
    </source>
</reference>
<dbReference type="Proteomes" id="UP001152622">
    <property type="component" value="Chromosome 4"/>
</dbReference>
<dbReference type="GO" id="GO:0051983">
    <property type="term" value="P:regulation of chromosome segregation"/>
    <property type="evidence" value="ECO:0007669"/>
    <property type="project" value="TreeGrafter"/>
</dbReference>
<feature type="compositionally biased region" description="Polar residues" evidence="7">
    <location>
        <begin position="390"/>
        <end position="408"/>
    </location>
</feature>
<keyword evidence="2" id="KW-1017">Isopeptide bond</keyword>
<feature type="compositionally biased region" description="Polar residues" evidence="7">
    <location>
        <begin position="332"/>
        <end position="341"/>
    </location>
</feature>
<feature type="region of interest" description="Disordered" evidence="7">
    <location>
        <begin position="327"/>
        <end position="569"/>
    </location>
</feature>
<feature type="compositionally biased region" description="Basic and acidic residues" evidence="7">
    <location>
        <begin position="1466"/>
        <end position="1476"/>
    </location>
</feature>
<evidence type="ECO:0000256" key="7">
    <source>
        <dbReference type="SAM" id="MobiDB-lite"/>
    </source>
</evidence>
<feature type="compositionally biased region" description="Basic and acidic residues" evidence="7">
    <location>
        <begin position="912"/>
        <end position="926"/>
    </location>
</feature>
<organism evidence="9 10">
    <name type="scientific">Synaphobranchus kaupii</name>
    <name type="common">Kaup's arrowtooth eel</name>
    <dbReference type="NCBI Taxonomy" id="118154"/>
    <lineage>
        <taxon>Eukaryota</taxon>
        <taxon>Metazoa</taxon>
        <taxon>Chordata</taxon>
        <taxon>Craniata</taxon>
        <taxon>Vertebrata</taxon>
        <taxon>Euteleostomi</taxon>
        <taxon>Actinopterygii</taxon>
        <taxon>Neopterygii</taxon>
        <taxon>Teleostei</taxon>
        <taxon>Anguilliformes</taxon>
        <taxon>Synaphobranchidae</taxon>
        <taxon>Synaphobranchus</taxon>
    </lineage>
</organism>
<dbReference type="GO" id="GO:0005634">
    <property type="term" value="C:nucleus"/>
    <property type="evidence" value="ECO:0007669"/>
    <property type="project" value="UniProtKB-SubCell"/>
</dbReference>
<evidence type="ECO:0000256" key="5">
    <source>
        <dbReference type="ARBA" id="ARBA00023242"/>
    </source>
</evidence>
<feature type="compositionally biased region" description="Basic residues" evidence="7">
    <location>
        <begin position="978"/>
        <end position="991"/>
    </location>
</feature>
<dbReference type="InterPro" id="IPR000253">
    <property type="entry name" value="FHA_dom"/>
</dbReference>
<protein>
    <recommendedName>
        <fullName evidence="8">FHA domain-containing protein</fullName>
    </recommendedName>
</protein>
<feature type="compositionally biased region" description="Basic and acidic residues" evidence="7">
    <location>
        <begin position="1382"/>
        <end position="1399"/>
    </location>
</feature>
<evidence type="ECO:0000259" key="8">
    <source>
        <dbReference type="PROSITE" id="PS50006"/>
    </source>
</evidence>
<feature type="region of interest" description="Disordered" evidence="7">
    <location>
        <begin position="225"/>
        <end position="314"/>
    </location>
</feature>
<feature type="domain" description="FHA" evidence="8">
    <location>
        <begin position="26"/>
        <end position="76"/>
    </location>
</feature>
<feature type="region of interest" description="Disordered" evidence="7">
    <location>
        <begin position="1188"/>
        <end position="1209"/>
    </location>
</feature>
<keyword evidence="3" id="KW-0597">Phosphoprotein</keyword>
<feature type="compositionally biased region" description="Basic and acidic residues" evidence="7">
    <location>
        <begin position="465"/>
        <end position="474"/>
    </location>
</feature>
<evidence type="ECO:0000256" key="4">
    <source>
        <dbReference type="ARBA" id="ARBA00022843"/>
    </source>
</evidence>
<dbReference type="SUPFAM" id="SSF49879">
    <property type="entry name" value="SMAD/FHA domain"/>
    <property type="match status" value="1"/>
</dbReference>
<evidence type="ECO:0000256" key="2">
    <source>
        <dbReference type="ARBA" id="ARBA00022499"/>
    </source>
</evidence>